<sequence>MDETAPGVSFTAADELKRRGVRRMKTLATGLLAFATLVFALATWADSAGAGAWAGYVAAAAEAGMVGALADWFAVTALFRRPFGLPIPHTAIIPTKKDAFGSTLGDFVGDNFLSGPVVRARLAKIGIARRFGEWLAAPGNAERVTREAAAALRGVLAVLRDEDVQAVIGEAVNRRVAATSVAEPAGRLLGKVVAEGGHHGVVDLIAVRVHAWLAEHHGEVVDKVTAKTPGWTPRFLDQQVGEKVYRELMRVVTDIRDDPDHPARGAVDDFLADFAAELQYDPETIAKVEHAKADLLARPEVQELIASSWAAVRTLVLTAAEDEDSELRRRIRTGLRSLGRRLATDPRLQAKADGWLQDAAQYVVETYRAEITALISDTVAGWDADDASRKIEANVGRDLQFIRINGTVVGALAGLLIHTVAVAVGG</sequence>
<dbReference type="KEGG" id="kcm:ABWK59_12950"/>
<evidence type="ECO:0000313" key="2">
    <source>
        <dbReference type="EMBL" id="XCM83994.1"/>
    </source>
</evidence>
<keyword evidence="1" id="KW-0812">Transmembrane</keyword>
<dbReference type="PANTHER" id="PTHR38442">
    <property type="entry name" value="INNER MEMBRANE PROTEIN-RELATED"/>
    <property type="match status" value="1"/>
</dbReference>
<organism evidence="2">
    <name type="scientific">Kitasatospora camelliae</name>
    <dbReference type="NCBI Taxonomy" id="3156397"/>
    <lineage>
        <taxon>Bacteria</taxon>
        <taxon>Bacillati</taxon>
        <taxon>Actinomycetota</taxon>
        <taxon>Actinomycetes</taxon>
        <taxon>Kitasatosporales</taxon>
        <taxon>Streptomycetaceae</taxon>
        <taxon>Kitasatospora</taxon>
    </lineage>
</organism>
<evidence type="ECO:0000256" key="1">
    <source>
        <dbReference type="SAM" id="Phobius"/>
    </source>
</evidence>
<name>A0AAU8K6Z7_9ACTN</name>
<dbReference type="EMBL" id="CP159872">
    <property type="protein sequence ID" value="XCM83994.1"/>
    <property type="molecule type" value="Genomic_DNA"/>
</dbReference>
<dbReference type="RefSeq" id="WP_354644933.1">
    <property type="nucleotide sequence ID" value="NZ_CP159872.1"/>
</dbReference>
<accession>A0AAU8K6Z7</accession>
<feature type="transmembrane region" description="Helical" evidence="1">
    <location>
        <begin position="26"/>
        <end position="45"/>
    </location>
</feature>
<feature type="transmembrane region" description="Helical" evidence="1">
    <location>
        <begin position="57"/>
        <end position="79"/>
    </location>
</feature>
<gene>
    <name evidence="2" type="ORF">ABWK59_12950</name>
</gene>
<keyword evidence="1" id="KW-0472">Membrane</keyword>
<dbReference type="AlphaFoldDB" id="A0AAU8K6Z7"/>
<reference evidence="2" key="1">
    <citation type="submission" date="2024-06" db="EMBL/GenBank/DDBJ databases">
        <title>The genome sequences of Kitasatospora sp. strain HUAS MG31.</title>
        <authorList>
            <person name="Mo P."/>
        </authorList>
    </citation>
    <scope>NUCLEOTIDE SEQUENCE</scope>
    <source>
        <strain evidence="2">HUAS MG31</strain>
    </source>
</reference>
<dbReference type="Pfam" id="PF04286">
    <property type="entry name" value="DUF445"/>
    <property type="match status" value="1"/>
</dbReference>
<proteinExistence type="predicted"/>
<dbReference type="PANTHER" id="PTHR38442:SF1">
    <property type="entry name" value="INNER MEMBRANE PROTEIN"/>
    <property type="match status" value="1"/>
</dbReference>
<protein>
    <submittedName>
        <fullName evidence="2">DUF445 domain-containing protein</fullName>
    </submittedName>
</protein>
<feature type="transmembrane region" description="Helical" evidence="1">
    <location>
        <begin position="404"/>
        <end position="424"/>
    </location>
</feature>
<keyword evidence="1" id="KW-1133">Transmembrane helix</keyword>
<dbReference type="GO" id="GO:0005886">
    <property type="term" value="C:plasma membrane"/>
    <property type="evidence" value="ECO:0007669"/>
    <property type="project" value="TreeGrafter"/>
</dbReference>
<dbReference type="InterPro" id="IPR007383">
    <property type="entry name" value="DUF445"/>
</dbReference>